<dbReference type="InterPro" id="IPR025476">
    <property type="entry name" value="Helitron_helicase-like"/>
</dbReference>
<name>B9EVQ9_ORYSJ</name>
<gene>
    <name evidence="2" type="ORF">OsJ_01437</name>
</gene>
<dbReference type="HOGENOM" id="CLU_123052_0_0_1"/>
<evidence type="ECO:0000313" key="2">
    <source>
        <dbReference type="EMBL" id="EEE54408.1"/>
    </source>
</evidence>
<reference evidence="2" key="1">
    <citation type="journal article" date="2005" name="PLoS Biol.">
        <title>The genomes of Oryza sativa: a history of duplications.</title>
        <authorList>
            <person name="Yu J."/>
            <person name="Wang J."/>
            <person name="Lin W."/>
            <person name="Li S."/>
            <person name="Li H."/>
            <person name="Zhou J."/>
            <person name="Ni P."/>
            <person name="Dong W."/>
            <person name="Hu S."/>
            <person name="Zeng C."/>
            <person name="Zhang J."/>
            <person name="Zhang Y."/>
            <person name="Li R."/>
            <person name="Xu Z."/>
            <person name="Li S."/>
            <person name="Li X."/>
            <person name="Zheng H."/>
            <person name="Cong L."/>
            <person name="Lin L."/>
            <person name="Yin J."/>
            <person name="Geng J."/>
            <person name="Li G."/>
            <person name="Shi J."/>
            <person name="Liu J."/>
            <person name="Lv H."/>
            <person name="Li J."/>
            <person name="Wang J."/>
            <person name="Deng Y."/>
            <person name="Ran L."/>
            <person name="Shi X."/>
            <person name="Wang X."/>
            <person name="Wu Q."/>
            <person name="Li C."/>
            <person name="Ren X."/>
            <person name="Wang J."/>
            <person name="Wang X."/>
            <person name="Li D."/>
            <person name="Liu D."/>
            <person name="Zhang X."/>
            <person name="Ji Z."/>
            <person name="Zhao W."/>
            <person name="Sun Y."/>
            <person name="Zhang Z."/>
            <person name="Bao J."/>
            <person name="Han Y."/>
            <person name="Dong L."/>
            <person name="Ji J."/>
            <person name="Chen P."/>
            <person name="Wu S."/>
            <person name="Liu J."/>
            <person name="Xiao Y."/>
            <person name="Bu D."/>
            <person name="Tan J."/>
            <person name="Yang L."/>
            <person name="Ye C."/>
            <person name="Zhang J."/>
            <person name="Xu J."/>
            <person name="Zhou Y."/>
            <person name="Yu Y."/>
            <person name="Zhang B."/>
            <person name="Zhuang S."/>
            <person name="Wei H."/>
            <person name="Liu B."/>
            <person name="Lei M."/>
            <person name="Yu H."/>
            <person name="Li Y."/>
            <person name="Xu H."/>
            <person name="Wei S."/>
            <person name="He X."/>
            <person name="Fang L."/>
            <person name="Zhang Z."/>
            <person name="Zhang Y."/>
            <person name="Huang X."/>
            <person name="Su Z."/>
            <person name="Tong W."/>
            <person name="Li J."/>
            <person name="Tong Z."/>
            <person name="Li S."/>
            <person name="Ye J."/>
            <person name="Wang L."/>
            <person name="Fang L."/>
            <person name="Lei T."/>
            <person name="Chen C."/>
            <person name="Chen H."/>
            <person name="Xu Z."/>
            <person name="Li H."/>
            <person name="Huang H."/>
            <person name="Zhang F."/>
            <person name="Xu H."/>
            <person name="Li N."/>
            <person name="Zhao C."/>
            <person name="Li S."/>
            <person name="Dong L."/>
            <person name="Huang Y."/>
            <person name="Li L."/>
            <person name="Xi Y."/>
            <person name="Qi Q."/>
            <person name="Li W."/>
            <person name="Zhang B."/>
            <person name="Hu W."/>
            <person name="Zhang Y."/>
            <person name="Tian X."/>
            <person name="Jiao Y."/>
            <person name="Liang X."/>
            <person name="Jin J."/>
            <person name="Gao L."/>
            <person name="Zheng W."/>
            <person name="Hao B."/>
            <person name="Liu S."/>
            <person name="Wang W."/>
            <person name="Yuan L."/>
            <person name="Cao M."/>
            <person name="McDermott J."/>
            <person name="Samudrala R."/>
            <person name="Wang J."/>
            <person name="Wong G.K."/>
            <person name="Yang H."/>
        </authorList>
    </citation>
    <scope>NUCLEOTIDE SEQUENCE [LARGE SCALE GENOMIC DNA]</scope>
</reference>
<dbReference type="PANTHER" id="PTHR10492">
    <property type="match status" value="1"/>
</dbReference>
<feature type="domain" description="Helitron helicase-like" evidence="1">
    <location>
        <begin position="218"/>
        <end position="282"/>
    </location>
</feature>
<protein>
    <recommendedName>
        <fullName evidence="1">Helitron helicase-like domain-containing protein</fullName>
    </recommendedName>
</protein>
<organism evidence="2">
    <name type="scientific">Oryza sativa subsp. japonica</name>
    <name type="common">Rice</name>
    <dbReference type="NCBI Taxonomy" id="39947"/>
    <lineage>
        <taxon>Eukaryota</taxon>
        <taxon>Viridiplantae</taxon>
        <taxon>Streptophyta</taxon>
        <taxon>Embryophyta</taxon>
        <taxon>Tracheophyta</taxon>
        <taxon>Spermatophyta</taxon>
        <taxon>Magnoliopsida</taxon>
        <taxon>Liliopsida</taxon>
        <taxon>Poales</taxon>
        <taxon>Poaceae</taxon>
        <taxon>BOP clade</taxon>
        <taxon>Oryzoideae</taxon>
        <taxon>Oryzeae</taxon>
        <taxon>Oryzinae</taxon>
        <taxon>Oryza</taxon>
        <taxon>Oryza sativa</taxon>
    </lineage>
</organism>
<dbReference type="AlphaFoldDB" id="B9EVQ9"/>
<sequence length="593" mass="67215">MAENSSKNPLVLDECIVSASCPSPVQSILCDPGRKRKVPMLDQQSKEPDLAILVYIKGAFCAGQFSQTTPFVPNVCRDKFVSTFNLPSRRAVRHRLMFGSDNAPNTTSDSSPGIINLISGGPTLAADETFCGLPRPQPCVAAESRRKQLCPAIYSPSSRSVWRRIIPNDNVVRQQCHTQLQQQNLSSASHQDPRQPFAGRHQLFRTARDRLSDQSEDRFGCPHLFITLTCNASWSEITQALALIPRQHSSDRLDIVDRVFQMKLRIFIDDITKYQFFGPISGAHNVDLLVKYQAHINVEIVNRDGMEKYLFKYSTKGPDYAKIGIRDNVDLLVKYQAHINVEIVNCDGMEKYLFKYSGMEKYLFKYSTKGPGYAKSHKGKVGRIANVGPNQGERFYLRILLHVIKGAQFFSDVRIVGGIQYPTFQSACEAMGLLGDDHEWSHAITDAAQWALPYQLRQLFVMMLLFCQVSDPAKLFDNHVQLMGEDFAYRVSQHTPGIHQTIIQEHIRSSTLAELDRLLRDVGYTLDHFQLPQLSRIAFPPLGNRLIMDKLAYGTTEVMVLSMIVHPLIDQTPLGWRFHHISYYRLKKGTLHV</sequence>
<proteinExistence type="predicted"/>
<reference evidence="2" key="2">
    <citation type="submission" date="2008-12" db="EMBL/GenBank/DDBJ databases">
        <title>Improved gene annotation of the rice (Oryza sativa) genomes.</title>
        <authorList>
            <person name="Wang J."/>
            <person name="Li R."/>
            <person name="Fan W."/>
            <person name="Huang Q."/>
            <person name="Zhang J."/>
            <person name="Zhou Y."/>
            <person name="Hu Y."/>
            <person name="Zi S."/>
            <person name="Li J."/>
            <person name="Ni P."/>
            <person name="Zheng H."/>
            <person name="Zhang Y."/>
            <person name="Zhao M."/>
            <person name="Hao Q."/>
            <person name="McDermott J."/>
            <person name="Samudrala R."/>
            <person name="Kristiansen K."/>
            <person name="Wong G.K.-S."/>
        </authorList>
    </citation>
    <scope>NUCLEOTIDE SEQUENCE</scope>
</reference>
<dbReference type="Pfam" id="PF14214">
    <property type="entry name" value="Helitron_like_N"/>
    <property type="match status" value="1"/>
</dbReference>
<accession>B9EVQ9</accession>
<dbReference type="PANTHER" id="PTHR10492:SF90">
    <property type="entry name" value="ATP-DEPENDENT DNA HELICASE"/>
    <property type="match status" value="1"/>
</dbReference>
<dbReference type="EMBL" id="CM000138">
    <property type="protein sequence ID" value="EEE54408.1"/>
    <property type="molecule type" value="Genomic_DNA"/>
</dbReference>
<dbReference type="Proteomes" id="UP000007752">
    <property type="component" value="Chromosome 1"/>
</dbReference>
<evidence type="ECO:0000259" key="1">
    <source>
        <dbReference type="Pfam" id="PF14214"/>
    </source>
</evidence>